<feature type="compositionally biased region" description="Basic residues" evidence="1">
    <location>
        <begin position="490"/>
        <end position="513"/>
    </location>
</feature>
<feature type="compositionally biased region" description="Basic and acidic residues" evidence="1">
    <location>
        <begin position="148"/>
        <end position="167"/>
    </location>
</feature>
<keyword evidence="3" id="KW-1185">Reference proteome</keyword>
<dbReference type="AlphaFoldDB" id="A0A2C5Z0U9"/>
<evidence type="ECO:0000313" key="2">
    <source>
        <dbReference type="EMBL" id="PHH73262.1"/>
    </source>
</evidence>
<feature type="region of interest" description="Disordered" evidence="1">
    <location>
        <begin position="251"/>
        <end position="513"/>
    </location>
</feature>
<name>A0A2C5Z0U9_9HYPO</name>
<feature type="compositionally biased region" description="Basic and acidic residues" evidence="1">
    <location>
        <begin position="83"/>
        <end position="99"/>
    </location>
</feature>
<gene>
    <name evidence="2" type="ORF">CDD80_3932</name>
</gene>
<feature type="compositionally biased region" description="Acidic residues" evidence="1">
    <location>
        <begin position="443"/>
        <end position="462"/>
    </location>
</feature>
<organism evidence="2 3">
    <name type="scientific">Ophiocordyceps camponoti-rufipedis</name>
    <dbReference type="NCBI Taxonomy" id="2004952"/>
    <lineage>
        <taxon>Eukaryota</taxon>
        <taxon>Fungi</taxon>
        <taxon>Dikarya</taxon>
        <taxon>Ascomycota</taxon>
        <taxon>Pezizomycotina</taxon>
        <taxon>Sordariomycetes</taxon>
        <taxon>Hypocreomycetidae</taxon>
        <taxon>Hypocreales</taxon>
        <taxon>Ophiocordycipitaceae</taxon>
        <taxon>Ophiocordyceps</taxon>
    </lineage>
</organism>
<dbReference type="EMBL" id="NJES01000356">
    <property type="protein sequence ID" value="PHH73262.1"/>
    <property type="molecule type" value="Genomic_DNA"/>
</dbReference>
<dbReference type="Proteomes" id="UP000226431">
    <property type="component" value="Unassembled WGS sequence"/>
</dbReference>
<proteinExistence type="predicted"/>
<comment type="caution">
    <text evidence="2">The sequence shown here is derived from an EMBL/GenBank/DDBJ whole genome shotgun (WGS) entry which is preliminary data.</text>
</comment>
<feature type="region of interest" description="Disordered" evidence="1">
    <location>
        <begin position="83"/>
        <end position="193"/>
    </location>
</feature>
<protein>
    <recommendedName>
        <fullName evidence="4">RRM domain-containing protein</fullName>
    </recommendedName>
</protein>
<reference evidence="2 3" key="1">
    <citation type="submission" date="2017-06" db="EMBL/GenBank/DDBJ databases">
        <title>Ant-infecting Ophiocordyceps genomes reveal a high diversity of potential behavioral manipulation genes and a possible major role for enterotoxins.</title>
        <authorList>
            <person name="De Bekker C."/>
            <person name="Evans H.C."/>
            <person name="Brachmann A."/>
            <person name="Hughes D.P."/>
        </authorList>
    </citation>
    <scope>NUCLEOTIDE SEQUENCE [LARGE SCALE GENOMIC DNA]</scope>
    <source>
        <strain evidence="2 3">Map16</strain>
    </source>
</reference>
<evidence type="ECO:0000256" key="1">
    <source>
        <dbReference type="SAM" id="MobiDB-lite"/>
    </source>
</evidence>
<dbReference type="STRING" id="2004952.A0A2C5Z0U9"/>
<accession>A0A2C5Z0U9</accession>
<sequence length="513" mass="56955">MPPEAAPETDYVRLHITPLDADLVNVIIPASVRPRSRNLSFHTIQTFPDRRYGFVELPRMDADRLKSKLNGSLLKGTRIRVEDARPEERVEPTGDDARPDKKRKMSADEAPDSSKKSRHNKPLDGLLLKDRKVKRGWTETPSAKKKTAKDGQKRQKSRYTDKEECLLKLKVPPNAAANLPSATKKNKKKSREVVVHEFEKTTKFPSFLKTAAPDTDGKAATEYVEGKGWVDEDGVVLEEVRDKRAVEAAVSIARGKEDSGDVASSSATSPDEASNDDDTSSSGTSSEDETDNDDAKQSPAPSREHAQTSPPTKKEAKNKRSTAKDGSPPPTSSPKSLTIKIPQLESHPPVHPLEALYKRPHPASDTTNAHPQPEPFSFFGGAPGDDDGTTAAAKEKPSTHPVSKMPTTPFTRQDFDLRGIRSAAPTPDTAHPSRRHLFWASQEDADAEEDGGRDDEDEEDFEGAPPPTEGQSDFQSWFWENRRELNRSWMTRRKTVAKERRHRENKARTSRAA</sequence>
<evidence type="ECO:0008006" key="4">
    <source>
        <dbReference type="Google" id="ProtNLM"/>
    </source>
</evidence>
<evidence type="ECO:0000313" key="3">
    <source>
        <dbReference type="Proteomes" id="UP000226431"/>
    </source>
</evidence>
<dbReference type="OrthoDB" id="3595585at2759"/>
<feature type="compositionally biased region" description="Polar residues" evidence="1">
    <location>
        <begin position="262"/>
        <end position="272"/>
    </location>
</feature>